<proteinExistence type="predicted"/>
<organism evidence="1 2">
    <name type="scientific">Albidovulum denitrificans</name>
    <dbReference type="NCBI Taxonomy" id="404881"/>
    <lineage>
        <taxon>Bacteria</taxon>
        <taxon>Pseudomonadati</taxon>
        <taxon>Pseudomonadota</taxon>
        <taxon>Alphaproteobacteria</taxon>
        <taxon>Rhodobacterales</taxon>
        <taxon>Paracoccaceae</taxon>
        <taxon>Albidovulum</taxon>
    </lineage>
</organism>
<accession>A0A2S8SAS0</accession>
<protein>
    <submittedName>
        <fullName evidence="1">Uncharacterized protein</fullName>
    </submittedName>
</protein>
<dbReference type="EMBL" id="PVEP01000002">
    <property type="protein sequence ID" value="PQV57808.1"/>
    <property type="molecule type" value="Genomic_DNA"/>
</dbReference>
<evidence type="ECO:0000313" key="1">
    <source>
        <dbReference type="EMBL" id="PQV57808.1"/>
    </source>
</evidence>
<reference evidence="1 2" key="1">
    <citation type="submission" date="2018-02" db="EMBL/GenBank/DDBJ databases">
        <title>Genomic Encyclopedia of Archaeal and Bacterial Type Strains, Phase II (KMG-II): from individual species to whole genera.</title>
        <authorList>
            <person name="Goeker M."/>
        </authorList>
    </citation>
    <scope>NUCLEOTIDE SEQUENCE [LARGE SCALE GENOMIC DNA]</scope>
    <source>
        <strain evidence="1 2">DSM 18921</strain>
    </source>
</reference>
<name>A0A2S8SAS0_9RHOB</name>
<comment type="caution">
    <text evidence="1">The sequence shown here is derived from an EMBL/GenBank/DDBJ whole genome shotgun (WGS) entry which is preliminary data.</text>
</comment>
<evidence type="ECO:0000313" key="2">
    <source>
        <dbReference type="Proteomes" id="UP000238338"/>
    </source>
</evidence>
<dbReference type="OrthoDB" id="7873197at2"/>
<dbReference type="Proteomes" id="UP000238338">
    <property type="component" value="Unassembled WGS sequence"/>
</dbReference>
<keyword evidence="2" id="KW-1185">Reference proteome</keyword>
<sequence length="108" mass="11985">MITLISEDEISSSPSVVEVGELINEAKEALNAALRRFRAGELGEAREIAKQIGEVRSAYKTALEERIRVAKLRKDEAGVVYDYALDFDAARDEICRRLACLRDAGDGR</sequence>
<dbReference type="RefSeq" id="WP_146111566.1">
    <property type="nucleotide sequence ID" value="NZ_PVEP01000002.1"/>
</dbReference>
<gene>
    <name evidence="1" type="ORF">LX70_01617</name>
</gene>
<dbReference type="AlphaFoldDB" id="A0A2S8SAS0"/>